<evidence type="ECO:0000256" key="1">
    <source>
        <dbReference type="ARBA" id="ARBA00010838"/>
    </source>
</evidence>
<dbReference type="InterPro" id="IPR017853">
    <property type="entry name" value="GH"/>
</dbReference>
<proteinExistence type="inferred from homology"/>
<dbReference type="RefSeq" id="WP_339964437.1">
    <property type="nucleotide sequence ID" value="NZ_JBBHJY010000001.1"/>
</dbReference>
<accession>A0ABU8S4P9</accession>
<dbReference type="PANTHER" id="PTHR10353:SF36">
    <property type="entry name" value="LP05116P"/>
    <property type="match status" value="1"/>
</dbReference>
<keyword evidence="6" id="KW-1185">Reference proteome</keyword>
<dbReference type="SUPFAM" id="SSF51445">
    <property type="entry name" value="(Trans)glycosidases"/>
    <property type="match status" value="1"/>
</dbReference>
<evidence type="ECO:0000256" key="2">
    <source>
        <dbReference type="ARBA" id="ARBA00022801"/>
    </source>
</evidence>
<evidence type="ECO:0000313" key="6">
    <source>
        <dbReference type="Proteomes" id="UP001379235"/>
    </source>
</evidence>
<organism evidence="5 6">
    <name type="scientific">Novosphingobium aquae</name>
    <dbReference type="NCBI Taxonomy" id="3133435"/>
    <lineage>
        <taxon>Bacteria</taxon>
        <taxon>Pseudomonadati</taxon>
        <taxon>Pseudomonadota</taxon>
        <taxon>Alphaproteobacteria</taxon>
        <taxon>Sphingomonadales</taxon>
        <taxon>Sphingomonadaceae</taxon>
        <taxon>Novosphingobium</taxon>
    </lineage>
</organism>
<dbReference type="Gene3D" id="3.20.20.80">
    <property type="entry name" value="Glycosidases"/>
    <property type="match status" value="1"/>
</dbReference>
<dbReference type="Pfam" id="PF00232">
    <property type="entry name" value="Glyco_hydro_1"/>
    <property type="match status" value="2"/>
</dbReference>
<dbReference type="PANTHER" id="PTHR10353">
    <property type="entry name" value="GLYCOSYL HYDROLASE"/>
    <property type="match status" value="1"/>
</dbReference>
<name>A0ABU8S4P9_9SPHN</name>
<dbReference type="Proteomes" id="UP001379235">
    <property type="component" value="Unassembled WGS sequence"/>
</dbReference>
<dbReference type="PRINTS" id="PR00131">
    <property type="entry name" value="GLHYDRLASE1"/>
</dbReference>
<dbReference type="InterPro" id="IPR001360">
    <property type="entry name" value="Glyco_hydro_1"/>
</dbReference>
<sequence>MITLAGVPAVAAGAVRRQFPSRFLWGASTSGHQTEGNNVASDFWHMEHCAKSMFAEASGDAADSFNRWPHDLDLAKSLHLNSYRFSLEWARIEPEEGKFSDAMLEHYRSIVEGCKARGLAAVVTFNHFSCPRWFAARGGWSNPAAPDLFARYCAKAAQAIAANIDYAVTMNEPNLPSILAWANVPGQLYEAHASMLAECARSLGVADFSAGFLLPRAQFAPIIPIMGAAHRKARAAIKSARPDLPVGMSLAITDDQGVGTNSKLNAKRAEAYQPWFEFGAQDEFVGVQNYDRMQIDANGPVAPPAATPRNFMGTEIYPASLQGAVRYVHAATGKPVLVTEHGLGTDDDALRRGFITDSLAGLHQAIVEGVPVLGYMHWSLIDNFEWYFGFQPKFGLAAVDRQTQKRTPKPSSAVLARIARSNRV</sequence>
<reference evidence="5 6" key="1">
    <citation type="submission" date="2024-03" db="EMBL/GenBank/DDBJ databases">
        <authorList>
            <person name="Jo J.-H."/>
        </authorList>
    </citation>
    <scope>NUCLEOTIDE SEQUENCE [LARGE SCALE GENOMIC DNA]</scope>
    <source>
        <strain evidence="5 6">AS3R-12</strain>
    </source>
</reference>
<dbReference type="EMBL" id="JBBHJY010000001">
    <property type="protein sequence ID" value="MEJ6008800.1"/>
    <property type="molecule type" value="Genomic_DNA"/>
</dbReference>
<evidence type="ECO:0000256" key="4">
    <source>
        <dbReference type="RuleBase" id="RU003690"/>
    </source>
</evidence>
<gene>
    <name evidence="5" type="ORF">WG900_02590</name>
</gene>
<evidence type="ECO:0000256" key="3">
    <source>
        <dbReference type="ARBA" id="ARBA00023295"/>
    </source>
</evidence>
<comment type="caution">
    <text evidence="5">The sequence shown here is derived from an EMBL/GenBank/DDBJ whole genome shotgun (WGS) entry which is preliminary data.</text>
</comment>
<keyword evidence="2" id="KW-0378">Hydrolase</keyword>
<protein>
    <submittedName>
        <fullName evidence="5">Family 1 glycosylhydrolase</fullName>
    </submittedName>
</protein>
<evidence type="ECO:0000313" key="5">
    <source>
        <dbReference type="EMBL" id="MEJ6008800.1"/>
    </source>
</evidence>
<comment type="similarity">
    <text evidence="1 4">Belongs to the glycosyl hydrolase 1 family.</text>
</comment>
<keyword evidence="3" id="KW-0326">Glycosidase</keyword>